<accession>A0A7J6G1W6</accession>
<sequence>MSTPKRSTTTTNLRSPTKSPPPSSNGNSRRLFTESDEIHLLKSFLKLSKQSSPSSAITSPNLERIQTRLDHKFTHSQIIDKLRRLRIKYHREARTKSLIKTPHDTRLHKIARKIWGKKAQQLPKEEHAKEEKEKEKEMLKGKWWECSDEEKVKELQKRWVLLRMEEAELMSRKAELIKKQMKLIAQALGFSSSSSSS</sequence>
<proteinExistence type="inferred from homology"/>
<evidence type="ECO:0000256" key="2">
    <source>
        <dbReference type="SAM" id="MobiDB-lite"/>
    </source>
</evidence>
<dbReference type="EMBL" id="JAATIP010000084">
    <property type="protein sequence ID" value="KAF4376792.1"/>
    <property type="molecule type" value="Genomic_DNA"/>
</dbReference>
<organism evidence="4 5">
    <name type="scientific">Cannabis sativa</name>
    <name type="common">Hemp</name>
    <name type="synonym">Marijuana</name>
    <dbReference type="NCBI Taxonomy" id="3483"/>
    <lineage>
        <taxon>Eukaryota</taxon>
        <taxon>Viridiplantae</taxon>
        <taxon>Streptophyta</taxon>
        <taxon>Embryophyta</taxon>
        <taxon>Tracheophyta</taxon>
        <taxon>Spermatophyta</taxon>
        <taxon>Magnoliopsida</taxon>
        <taxon>eudicotyledons</taxon>
        <taxon>Gunneridae</taxon>
        <taxon>Pentapetalae</taxon>
        <taxon>rosids</taxon>
        <taxon>fabids</taxon>
        <taxon>Rosales</taxon>
        <taxon>Cannabaceae</taxon>
        <taxon>Cannabis</taxon>
    </lineage>
</organism>
<dbReference type="GO" id="GO:0005634">
    <property type="term" value="C:nucleus"/>
    <property type="evidence" value="ECO:0007669"/>
    <property type="project" value="TreeGrafter"/>
</dbReference>
<dbReference type="InterPro" id="IPR007592">
    <property type="entry name" value="GEBP"/>
</dbReference>
<evidence type="ECO:0000313" key="5">
    <source>
        <dbReference type="Proteomes" id="UP000525078"/>
    </source>
</evidence>
<feature type="compositionally biased region" description="Polar residues" evidence="2">
    <location>
        <begin position="1"/>
        <end position="14"/>
    </location>
</feature>
<evidence type="ECO:0000313" key="4">
    <source>
        <dbReference type="EMBL" id="KAF4376792.1"/>
    </source>
</evidence>
<feature type="region of interest" description="Disordered" evidence="2">
    <location>
        <begin position="1"/>
        <end position="33"/>
    </location>
</feature>
<dbReference type="Pfam" id="PF04504">
    <property type="entry name" value="GeBP-like_DBD"/>
    <property type="match status" value="1"/>
</dbReference>
<evidence type="ECO:0000256" key="1">
    <source>
        <dbReference type="ARBA" id="ARBA00010820"/>
    </source>
</evidence>
<comment type="similarity">
    <text evidence="1">Belongs to the GeBP family.</text>
</comment>
<dbReference type="AlphaFoldDB" id="A0A7J6G1W6"/>
<dbReference type="PANTHER" id="PTHR31662:SF39">
    <property type="match status" value="1"/>
</dbReference>
<protein>
    <recommendedName>
        <fullName evidence="3">Glabrous enhancer-binding protein-like DBD domain-containing protein</fullName>
    </recommendedName>
</protein>
<feature type="domain" description="Glabrous enhancer-binding protein-like DBD" evidence="3">
    <location>
        <begin position="29"/>
        <end position="116"/>
    </location>
</feature>
<dbReference type="InterPro" id="IPR053932">
    <property type="entry name" value="GeBP-like_DBD"/>
</dbReference>
<reference evidence="4 5" key="1">
    <citation type="journal article" date="2020" name="bioRxiv">
        <title>Sequence and annotation of 42 cannabis genomes reveals extensive copy number variation in cannabinoid synthesis and pathogen resistance genes.</title>
        <authorList>
            <person name="Mckernan K.J."/>
            <person name="Helbert Y."/>
            <person name="Kane L.T."/>
            <person name="Ebling H."/>
            <person name="Zhang L."/>
            <person name="Liu B."/>
            <person name="Eaton Z."/>
            <person name="Mclaughlin S."/>
            <person name="Kingan S."/>
            <person name="Baybayan P."/>
            <person name="Concepcion G."/>
            <person name="Jordan M."/>
            <person name="Riva A."/>
            <person name="Barbazuk W."/>
            <person name="Harkins T."/>
        </authorList>
    </citation>
    <scope>NUCLEOTIDE SEQUENCE [LARGE SCALE GENOMIC DNA]</scope>
    <source>
        <strain evidence="5">cv. Jamaican Lion 4</strain>
        <tissue evidence="4">Leaf</tissue>
    </source>
</reference>
<dbReference type="PANTHER" id="PTHR31662">
    <property type="entry name" value="BNAANNG10740D PROTEIN-RELATED"/>
    <property type="match status" value="1"/>
</dbReference>
<evidence type="ECO:0000259" key="3">
    <source>
        <dbReference type="Pfam" id="PF04504"/>
    </source>
</evidence>
<name>A0A7J6G1W6_CANSA</name>
<comment type="caution">
    <text evidence="4">The sequence shown here is derived from an EMBL/GenBank/DDBJ whole genome shotgun (WGS) entry which is preliminary data.</text>
</comment>
<dbReference type="Proteomes" id="UP000525078">
    <property type="component" value="Unassembled WGS sequence"/>
</dbReference>
<gene>
    <name evidence="4" type="ORF">F8388_025663</name>
</gene>
<dbReference type="GO" id="GO:0006355">
    <property type="term" value="P:regulation of DNA-templated transcription"/>
    <property type="evidence" value="ECO:0007669"/>
    <property type="project" value="InterPro"/>
</dbReference>